<keyword evidence="3" id="KW-1185">Reference proteome</keyword>
<dbReference type="PANTHER" id="PTHR31008">
    <property type="entry name" value="COP1-INTERACTING PROTEIN-RELATED"/>
    <property type="match status" value="1"/>
</dbReference>
<dbReference type="SMART" id="SM00255">
    <property type="entry name" value="TIR"/>
    <property type="match status" value="1"/>
</dbReference>
<protein>
    <submittedName>
        <fullName evidence="2">TMV resistance protein N-like</fullName>
    </submittedName>
</protein>
<dbReference type="InterPro" id="IPR000157">
    <property type="entry name" value="TIR_dom"/>
</dbReference>
<evidence type="ECO:0000313" key="2">
    <source>
        <dbReference type="EMBL" id="KAF7803504.1"/>
    </source>
</evidence>
<comment type="caution">
    <text evidence="2">The sequence shown here is derived from an EMBL/GenBank/DDBJ whole genome shotgun (WGS) entry which is preliminary data.</text>
</comment>
<dbReference type="PROSITE" id="PS50104">
    <property type="entry name" value="TIR"/>
    <property type="match status" value="1"/>
</dbReference>
<dbReference type="Proteomes" id="UP000634136">
    <property type="component" value="Unassembled WGS sequence"/>
</dbReference>
<organism evidence="2 3">
    <name type="scientific">Senna tora</name>
    <dbReference type="NCBI Taxonomy" id="362788"/>
    <lineage>
        <taxon>Eukaryota</taxon>
        <taxon>Viridiplantae</taxon>
        <taxon>Streptophyta</taxon>
        <taxon>Embryophyta</taxon>
        <taxon>Tracheophyta</taxon>
        <taxon>Spermatophyta</taxon>
        <taxon>Magnoliopsida</taxon>
        <taxon>eudicotyledons</taxon>
        <taxon>Gunneridae</taxon>
        <taxon>Pentapetalae</taxon>
        <taxon>rosids</taxon>
        <taxon>fabids</taxon>
        <taxon>Fabales</taxon>
        <taxon>Fabaceae</taxon>
        <taxon>Caesalpinioideae</taxon>
        <taxon>Cassia clade</taxon>
        <taxon>Senna</taxon>
    </lineage>
</organism>
<evidence type="ECO:0000313" key="3">
    <source>
        <dbReference type="Proteomes" id="UP000634136"/>
    </source>
</evidence>
<dbReference type="AlphaFoldDB" id="A0A834SU60"/>
<dbReference type="Pfam" id="PF13676">
    <property type="entry name" value="TIR_2"/>
    <property type="match status" value="1"/>
</dbReference>
<dbReference type="GO" id="GO:0007165">
    <property type="term" value="P:signal transduction"/>
    <property type="evidence" value="ECO:0007669"/>
    <property type="project" value="InterPro"/>
</dbReference>
<proteinExistence type="predicted"/>
<dbReference type="PANTHER" id="PTHR31008:SF40">
    <property type="entry name" value="TOLL-INTERLEUKIN-RESISTANCE (TIR) DOMAIN FAMILY PROTEIN"/>
    <property type="match status" value="1"/>
</dbReference>
<sequence length="177" mass="20438">MRLHGTWFRRNMAEATCDVFLNHRRVDTKRTVVRLLYHHLVKQGVKPFLDTHNMKPGDRLFDNIEKGVLGCKVGVAVFSPRYCDSYFCLHELSLMVESRKRIVPIFYDVKPSQLRVKDNNGWCSELELSRFSLAIEEAKYIVGLSYDSSKGDWSKLVLKASEAIVANLNELEKEKSV</sequence>
<name>A0A834SU60_9FABA</name>
<gene>
    <name evidence="2" type="ORF">G2W53_042615</name>
</gene>
<dbReference type="OrthoDB" id="1384134at2759"/>
<accession>A0A834SU60</accession>
<dbReference type="InterPro" id="IPR035897">
    <property type="entry name" value="Toll_tir_struct_dom_sf"/>
</dbReference>
<dbReference type="SUPFAM" id="SSF52200">
    <property type="entry name" value="Toll/Interleukin receptor TIR domain"/>
    <property type="match status" value="1"/>
</dbReference>
<dbReference type="EMBL" id="JAAIUW010000013">
    <property type="protein sequence ID" value="KAF7803504.1"/>
    <property type="molecule type" value="Genomic_DNA"/>
</dbReference>
<dbReference type="Gene3D" id="3.40.50.10140">
    <property type="entry name" value="Toll/interleukin-1 receptor homology (TIR) domain"/>
    <property type="match status" value="1"/>
</dbReference>
<evidence type="ECO:0000259" key="1">
    <source>
        <dbReference type="PROSITE" id="PS50104"/>
    </source>
</evidence>
<feature type="domain" description="TIR" evidence="1">
    <location>
        <begin position="15"/>
        <end position="164"/>
    </location>
</feature>
<reference evidence="2" key="1">
    <citation type="submission" date="2020-09" db="EMBL/GenBank/DDBJ databases">
        <title>Genome-Enabled Discovery of Anthraquinone Biosynthesis in Senna tora.</title>
        <authorList>
            <person name="Kang S.-H."/>
            <person name="Pandey R.P."/>
            <person name="Lee C.-M."/>
            <person name="Sim J.-S."/>
            <person name="Jeong J.-T."/>
            <person name="Choi B.-S."/>
            <person name="Jung M."/>
            <person name="Ginzburg D."/>
            <person name="Zhao K."/>
            <person name="Won S.Y."/>
            <person name="Oh T.-J."/>
            <person name="Yu Y."/>
            <person name="Kim N.-H."/>
            <person name="Lee O.R."/>
            <person name="Lee T.-H."/>
            <person name="Bashyal P."/>
            <person name="Kim T.-S."/>
            <person name="Lee W.-H."/>
            <person name="Kawkins C."/>
            <person name="Kim C.-K."/>
            <person name="Kim J.S."/>
            <person name="Ahn B.O."/>
            <person name="Rhee S.Y."/>
            <person name="Sohng J.K."/>
        </authorList>
    </citation>
    <scope>NUCLEOTIDE SEQUENCE</scope>
    <source>
        <tissue evidence="2">Leaf</tissue>
    </source>
</reference>